<dbReference type="AlphaFoldDB" id="A0A1B6L4P5"/>
<dbReference type="GO" id="GO:0045217">
    <property type="term" value="P:cell-cell junction maintenance"/>
    <property type="evidence" value="ECO:0007669"/>
    <property type="project" value="TreeGrafter"/>
</dbReference>
<dbReference type="Pfam" id="PF00530">
    <property type="entry name" value="SRCR"/>
    <property type="match status" value="1"/>
</dbReference>
<keyword evidence="4" id="KW-0325">Glycoprotein</keyword>
<feature type="disulfide bond" evidence="5">
    <location>
        <begin position="223"/>
        <end position="233"/>
    </location>
</feature>
<organism evidence="7">
    <name type="scientific">Graphocephala atropunctata</name>
    <dbReference type="NCBI Taxonomy" id="36148"/>
    <lineage>
        <taxon>Eukaryota</taxon>
        <taxon>Metazoa</taxon>
        <taxon>Ecdysozoa</taxon>
        <taxon>Arthropoda</taxon>
        <taxon>Hexapoda</taxon>
        <taxon>Insecta</taxon>
        <taxon>Pterygota</taxon>
        <taxon>Neoptera</taxon>
        <taxon>Paraneoptera</taxon>
        <taxon>Hemiptera</taxon>
        <taxon>Auchenorrhyncha</taxon>
        <taxon>Membracoidea</taxon>
        <taxon>Cicadellidae</taxon>
        <taxon>Cicadellinae</taxon>
        <taxon>Cicadellini</taxon>
        <taxon>Graphocephala</taxon>
    </lineage>
</organism>
<name>A0A1B6L4P5_9HEMI</name>
<dbReference type="PANTHER" id="PTHR47653:SF1">
    <property type="entry name" value="DELETED IN MALIGNANT BRAIN TUMORS 1 PROTEIN"/>
    <property type="match status" value="1"/>
</dbReference>
<dbReference type="EMBL" id="GEBQ01021352">
    <property type="protein sequence ID" value="JAT18625.1"/>
    <property type="molecule type" value="Transcribed_RNA"/>
</dbReference>
<dbReference type="GO" id="GO:0016020">
    <property type="term" value="C:membrane"/>
    <property type="evidence" value="ECO:0007669"/>
    <property type="project" value="InterPro"/>
</dbReference>
<keyword evidence="2" id="KW-0677">Repeat</keyword>
<dbReference type="PROSITE" id="PS50287">
    <property type="entry name" value="SRCR_2"/>
    <property type="match status" value="1"/>
</dbReference>
<comment type="caution">
    <text evidence="5">Lacks conserved residue(s) required for the propagation of feature annotation.</text>
</comment>
<keyword evidence="1" id="KW-0732">Signal</keyword>
<reference evidence="7" key="1">
    <citation type="submission" date="2015-11" db="EMBL/GenBank/DDBJ databases">
        <title>De novo transcriptome assembly of four potential Pierce s Disease insect vectors from Arizona vineyards.</title>
        <authorList>
            <person name="Tassone E.E."/>
        </authorList>
    </citation>
    <scope>NUCLEOTIDE SEQUENCE</scope>
</reference>
<evidence type="ECO:0000256" key="3">
    <source>
        <dbReference type="ARBA" id="ARBA00023157"/>
    </source>
</evidence>
<protein>
    <recommendedName>
        <fullName evidence="6">SRCR domain-containing protein</fullName>
    </recommendedName>
</protein>
<evidence type="ECO:0000256" key="2">
    <source>
        <dbReference type="ARBA" id="ARBA00022737"/>
    </source>
</evidence>
<dbReference type="PRINTS" id="PR00258">
    <property type="entry name" value="SPERACTRCPTR"/>
</dbReference>
<keyword evidence="3 5" id="KW-1015">Disulfide bond</keyword>
<dbReference type="InterPro" id="IPR053243">
    <property type="entry name" value="SJ_maturation_regulator"/>
</dbReference>
<dbReference type="Gene3D" id="3.10.250.10">
    <property type="entry name" value="SRCR-like domain"/>
    <property type="match status" value="1"/>
</dbReference>
<feature type="non-terminal residue" evidence="7">
    <location>
        <position position="235"/>
    </location>
</feature>
<proteinExistence type="predicted"/>
<sequence length="235" mass="26716">MCFIGDKVGDTNLMVCRRRNKFLERRWRTLYAFYVLCVCMCVCEVKSDSLNGNLNRFQYTTDPPGSATELTNGIINKKQKLEKSLSPFIVKDDIIVEREGELIIDPGVEIRFAPMVGITVRGILIAKGREDERIVLRSVTEPEKPMPQPDLRLVDGPSPLTGRLQVLHNGLWRDVCSNSRNWTRADMEVACRQLGWQGGAWGGWYDRRAGPTRPRLLLEAPACRGTEATMQECDW</sequence>
<gene>
    <name evidence="7" type="ORF">g.973</name>
</gene>
<evidence type="ECO:0000256" key="5">
    <source>
        <dbReference type="PROSITE-ProRule" id="PRU00196"/>
    </source>
</evidence>
<feature type="domain" description="SRCR" evidence="6">
    <location>
        <begin position="151"/>
        <end position="235"/>
    </location>
</feature>
<dbReference type="SUPFAM" id="SSF56487">
    <property type="entry name" value="SRCR-like"/>
    <property type="match status" value="1"/>
</dbReference>
<accession>A0A1B6L4P5</accession>
<evidence type="ECO:0000313" key="7">
    <source>
        <dbReference type="EMBL" id="JAT18625.1"/>
    </source>
</evidence>
<evidence type="ECO:0000256" key="1">
    <source>
        <dbReference type="ARBA" id="ARBA00022729"/>
    </source>
</evidence>
<dbReference type="PANTHER" id="PTHR47653">
    <property type="entry name" value="PROTEIN BARK BEETLE"/>
    <property type="match status" value="1"/>
</dbReference>
<dbReference type="SMART" id="SM00202">
    <property type="entry name" value="SR"/>
    <property type="match status" value="1"/>
</dbReference>
<dbReference type="InterPro" id="IPR001190">
    <property type="entry name" value="SRCR"/>
</dbReference>
<evidence type="ECO:0000259" key="6">
    <source>
        <dbReference type="PROSITE" id="PS50287"/>
    </source>
</evidence>
<evidence type="ECO:0000256" key="4">
    <source>
        <dbReference type="ARBA" id="ARBA00023180"/>
    </source>
</evidence>
<dbReference type="InterPro" id="IPR036772">
    <property type="entry name" value="SRCR-like_dom_sf"/>
</dbReference>